<evidence type="ECO:0000256" key="4">
    <source>
        <dbReference type="ARBA" id="ARBA00023125"/>
    </source>
</evidence>
<reference evidence="11" key="1">
    <citation type="journal article" date="2020" name="bioRxiv">
        <title>Hybrid origin of Populus tomentosa Carr. identified through genome sequencing and phylogenomic analysis.</title>
        <authorList>
            <person name="An X."/>
            <person name="Gao K."/>
            <person name="Chen Z."/>
            <person name="Li J."/>
            <person name="Yang X."/>
            <person name="Yang X."/>
            <person name="Zhou J."/>
            <person name="Guo T."/>
            <person name="Zhao T."/>
            <person name="Huang S."/>
            <person name="Miao D."/>
            <person name="Khan W.U."/>
            <person name="Rao P."/>
            <person name="Ye M."/>
            <person name="Lei B."/>
            <person name="Liao W."/>
            <person name="Wang J."/>
            <person name="Ji L."/>
            <person name="Li Y."/>
            <person name="Guo B."/>
            <person name="Mustafa N.S."/>
            <person name="Li S."/>
            <person name="Yun Q."/>
            <person name="Keller S.R."/>
            <person name="Mao J."/>
            <person name="Zhang R."/>
            <person name="Strauss S.H."/>
        </authorList>
    </citation>
    <scope>NUCLEOTIDE SEQUENCE</scope>
    <source>
        <strain evidence="11">GM15</strain>
        <tissue evidence="11">Leaf</tissue>
    </source>
</reference>
<feature type="compositionally biased region" description="Basic residues" evidence="8">
    <location>
        <begin position="974"/>
        <end position="983"/>
    </location>
</feature>
<keyword evidence="4" id="KW-0238">DNA-binding</keyword>
<dbReference type="GO" id="GO:0048510">
    <property type="term" value="P:regulation of timing of transition from vegetative to reproductive phase"/>
    <property type="evidence" value="ECO:0007669"/>
    <property type="project" value="UniProtKB-ARBA"/>
</dbReference>
<proteinExistence type="inferred from homology"/>
<feature type="region of interest" description="Disordered" evidence="8">
    <location>
        <begin position="839"/>
        <end position="870"/>
    </location>
</feature>
<feature type="region of interest" description="Disordered" evidence="8">
    <location>
        <begin position="1603"/>
        <end position="1628"/>
    </location>
</feature>
<protein>
    <recommendedName>
        <fullName evidence="13">HSA domain-containing protein</fullName>
    </recommendedName>
</protein>
<evidence type="ECO:0008006" key="13">
    <source>
        <dbReference type="Google" id="ProtNLM"/>
    </source>
</evidence>
<feature type="compositionally biased region" description="Polar residues" evidence="8">
    <location>
        <begin position="436"/>
        <end position="456"/>
    </location>
</feature>
<dbReference type="InterPro" id="IPR014012">
    <property type="entry name" value="HSA_dom"/>
</dbReference>
<dbReference type="PROSITE" id="PS50090">
    <property type="entry name" value="MYB_LIKE"/>
    <property type="match status" value="1"/>
</dbReference>
<dbReference type="PANTHER" id="PTHR46774:SF3">
    <property type="entry name" value="CHROMATIN MODIFICATION-RELATED PROTEIN EAF1 A-RELATED"/>
    <property type="match status" value="1"/>
</dbReference>
<feature type="region of interest" description="Disordered" evidence="8">
    <location>
        <begin position="969"/>
        <end position="1031"/>
    </location>
</feature>
<feature type="compositionally biased region" description="Polar residues" evidence="8">
    <location>
        <begin position="1017"/>
        <end position="1027"/>
    </location>
</feature>
<comment type="similarity">
    <text evidence="2">Belongs to the EAF1 family.</text>
</comment>
<feature type="region of interest" description="Disordered" evidence="8">
    <location>
        <begin position="359"/>
        <end position="383"/>
    </location>
</feature>
<dbReference type="GO" id="GO:0006325">
    <property type="term" value="P:chromatin organization"/>
    <property type="evidence" value="ECO:0007669"/>
    <property type="project" value="UniProtKB-KW"/>
</dbReference>
<evidence type="ECO:0000256" key="8">
    <source>
        <dbReference type="SAM" id="MobiDB-lite"/>
    </source>
</evidence>
<keyword evidence="3" id="KW-0156">Chromatin regulator</keyword>
<feature type="compositionally biased region" description="Basic and acidic residues" evidence="8">
    <location>
        <begin position="998"/>
        <end position="1016"/>
    </location>
</feature>
<evidence type="ECO:0000313" key="12">
    <source>
        <dbReference type="Proteomes" id="UP000886885"/>
    </source>
</evidence>
<name>A0A8X8AI32_POPTO</name>
<evidence type="ECO:0000256" key="2">
    <source>
        <dbReference type="ARBA" id="ARBA00008913"/>
    </source>
</evidence>
<comment type="caution">
    <text evidence="11">The sequence shown here is derived from an EMBL/GenBank/DDBJ whole genome shotgun (WGS) entry which is preliminary data.</text>
</comment>
<evidence type="ECO:0000256" key="6">
    <source>
        <dbReference type="ARBA" id="ARBA00057743"/>
    </source>
</evidence>
<dbReference type="InterPro" id="IPR001005">
    <property type="entry name" value="SANT/Myb"/>
</dbReference>
<dbReference type="CDD" id="cd00167">
    <property type="entry name" value="SANT"/>
    <property type="match status" value="1"/>
</dbReference>
<feature type="region of interest" description="Disordered" evidence="8">
    <location>
        <begin position="2459"/>
        <end position="2497"/>
    </location>
</feature>
<feature type="compositionally biased region" description="Polar residues" evidence="8">
    <location>
        <begin position="1455"/>
        <end position="1467"/>
    </location>
</feature>
<keyword evidence="5" id="KW-0539">Nucleus</keyword>
<dbReference type="Pfam" id="PF07529">
    <property type="entry name" value="HSA"/>
    <property type="match status" value="2"/>
</dbReference>
<dbReference type="GO" id="GO:0009909">
    <property type="term" value="P:regulation of flower development"/>
    <property type="evidence" value="ECO:0007669"/>
    <property type="project" value="UniProtKB-ARBA"/>
</dbReference>
<feature type="compositionally biased region" description="Low complexity" evidence="8">
    <location>
        <begin position="2464"/>
        <end position="2479"/>
    </location>
</feature>
<accession>A0A8X8AI32</accession>
<dbReference type="PROSITE" id="PS51204">
    <property type="entry name" value="HSA"/>
    <property type="match status" value="2"/>
</dbReference>
<feature type="region of interest" description="Disordered" evidence="8">
    <location>
        <begin position="2140"/>
        <end position="2202"/>
    </location>
</feature>
<evidence type="ECO:0000256" key="1">
    <source>
        <dbReference type="ARBA" id="ARBA00004123"/>
    </source>
</evidence>
<dbReference type="Proteomes" id="UP000886885">
    <property type="component" value="Chromosome 2A"/>
</dbReference>
<evidence type="ECO:0000259" key="9">
    <source>
        <dbReference type="PROSITE" id="PS50090"/>
    </source>
</evidence>
<comment type="function">
    <text evidence="6">Component of the NuA4 histone acetyltransferase complex which is involved in transcriptional activation of selected genes principally by acetylation of nucleosomal histone H4 and H2A.</text>
</comment>
<organism evidence="11 12">
    <name type="scientific">Populus tomentosa</name>
    <name type="common">Chinese white poplar</name>
    <dbReference type="NCBI Taxonomy" id="118781"/>
    <lineage>
        <taxon>Eukaryota</taxon>
        <taxon>Viridiplantae</taxon>
        <taxon>Streptophyta</taxon>
        <taxon>Embryophyta</taxon>
        <taxon>Tracheophyta</taxon>
        <taxon>Spermatophyta</taxon>
        <taxon>Magnoliopsida</taxon>
        <taxon>eudicotyledons</taxon>
        <taxon>Gunneridae</taxon>
        <taxon>Pentapetalae</taxon>
        <taxon>rosids</taxon>
        <taxon>fabids</taxon>
        <taxon>Malpighiales</taxon>
        <taxon>Salicaceae</taxon>
        <taxon>Saliceae</taxon>
        <taxon>Populus</taxon>
    </lineage>
</organism>
<dbReference type="GO" id="GO:0003677">
    <property type="term" value="F:DNA binding"/>
    <property type="evidence" value="ECO:0007669"/>
    <property type="project" value="UniProtKB-KW"/>
</dbReference>
<dbReference type="Pfam" id="PF13921">
    <property type="entry name" value="Myb_DNA-bind_6"/>
    <property type="match status" value="1"/>
</dbReference>
<feature type="compositionally biased region" description="Basic residues" evidence="8">
    <location>
        <begin position="2145"/>
        <end position="2154"/>
    </location>
</feature>
<feature type="region of interest" description="Disordered" evidence="8">
    <location>
        <begin position="1362"/>
        <end position="1467"/>
    </location>
</feature>
<feature type="compositionally biased region" description="Basic and acidic residues" evidence="8">
    <location>
        <begin position="2169"/>
        <end position="2187"/>
    </location>
</feature>
<feature type="region of interest" description="Disordered" evidence="8">
    <location>
        <begin position="104"/>
        <end position="221"/>
    </location>
</feature>
<sequence length="2634" mass="289647">MHGCGSGYALLVNAEVDSMGGVVDGGVGIATKTSPRRAAIEKAQVELRQEYDVREERRRELEFLEKGGNPLDFKFVNAASVSVQSTSLTDHHVEQFVTSEAKGSFPLTASPHGDSVESSGRPGAAPVCEPNSADNFDGENELLEVERKRKHPSRRNNVTQSEQSSQMDGIHNAKESEDSAIFRPYARRNRSRPNRDGTRSSSTDIVQSSVGHGSSLPARGDARDVKGLVTETDDHKAQIITSISNPKSTTSNGDLFFQIDTSNTQSNTELDCVQALKTVVNLPDDRLDVTESIVLRDNQHDQPSEADAEKALNDIASRECDHGGGKEQVISAGPECPPCAESAKTENETGPALLNGLEKDGNEGQNGNAAMGTKRFNSESSCTQNSLSLDANNGCDPCDNRRNDDTNEILLKESSEFEGTQSLPSDNIGNEKKETSSISAINDGSVHENYSGNDSTVKNEEEMRTTFHSQVKCTNLEGVEQNDHVASEVDTMAGNMLADSSNSNREIIYPSGPQGSLDPSVQELPQPILLEKNSSAATDPQSCLNTHFKVVDKSREDSILEEARDIEAKRKRIVELSDASVHSENRRRSHWDFVLEEMAWLANDVAQERLWKMTAAAQICRRIAFTSRLRVEEQNHHLKLKNIAYSLAKAVMQFWHSAEVYLSNNCQSVGSKNGKHEVGMFVGNEFSVNKFGDIDKEQVACKELEKQNPAKNIAHSINGYAVRFLKYNSSPFPSFQAEAPATPDRIADLGIVDTSWDDRLTEESLFYAVPSGAMAMYRLSIESHIVQSEKTRSSMQEEVDTSMYDTPADFGYHDTAAYDEEEGETSAYYMHGVFEGSKSAKHDQKKRKSLTKSPSARSYDLGTDSPYGHCTTGPQQNVLMGKRPASNLNAGSIPTKRMRTASRQRFISPFTAGTGGALLQAPVKTDASSGDTNSFQDDQSILHGGSQIQKSVEVESAAHFERQLPYDYAETSTKPKKKKKAKHLGSAYEQGWQLDSTGHNEQRDSFKKRSESHHLDSNGTSGLYGQHTTKKPKISKQLLDNTFDNMVQMTGSIPSPAASQMSNMSNTNRFIKLIGGRERSRKNKSMKMSAGQPGSGSPWSLFEDQALVVLVHDMGPNWELISDAINSTVQFKDLLNPTHQLWPGIPKGSARQLFQHLQGPRQEDTLKSHFEKIIFIGKKHQYKRSQLLHKFNFLHIQYLFAGSVHGHKDVAHRACGAKMSSSDAFTCKLPILQLFGLERTDTKDLSIMHLLKGKLFSFLEALYFILMSLLCLIVEFDRYALLVNAEVDSMGGVVDGGVGIATKTSPRRAAIEKAQVELRQEYDVREERRRELEFLEKLRSVSSLLHSHHHVEQFVTSEAKGSFPLTASPHGDSVESSGRPGAAPVCEPNSADNFDGENELLEVERKRKHPSRRNNVTQSEQSSQMDGIHNAKESEDSAIFRPYARRNRSRPIVSGTRSSSTDIVQSSVGHGSSYRLIDTSNTQSNTELDCVQALKTVVNLPDDRLDVTESIVLRDNQHDQPSEADAEKALNDIASRECDHGGGKEQVISAGPECQNGNAAMGTKRFNSESSCTQNSLSLDANNGCDPCDNRRNDDTNEILLKESSEFEGTQSLPSDNIGNEKKETSSISAINDGSVHENYSGNDSTVKNEEEMRTTFHSQVKCTNLEGVEQNDHVASEVDTMAGNMLADSSNSNREIIYPSGPQGSLDPSVQELPQPILLEKNSSAATDPQSCLNTHFKVVDKSREDSILEEARDIEAKRKRIVELSDASVHSENRRRSHWDFVLEEMAWLANDVAQERLWKMTAAAQICRRIAFTSRLRVEEQNHHLKLKNIAYSLAKAVMQFWHSAEVYLSNNCQSVGSKNGKHEVGMFVGNEFSVNKFGDIDKEQVACKELEKQNPAKNIAHSINGYAVRFLKYNSSPFPSFQAEAPATPDRIADLGIVDTSWDDRLTEESLFYAVPSGAMAMYRLSIESHIVQSEKTRSSMQEEVDTSMYDTPADFGYHDTAAYDEEEGETSAYYMHGVFEGSKSYDLGTDSPYGHCTTGPQQNVLMGKRPASNLNAGSIPTKRMRTASRQRFISPFTAGTGGALLQAPVKTDASSGDTNSFQDDQSILHGGSQIQKSVEVESAAHFERQLPYDYAETSTKPKKKKKAKHLGSAYEQGWQLDSTGHNEQRDSFKKRSESHHLDSNGTSGLYGQHTTKKPKISKQLLDNTFDNMVQMTGSIPSPAASQMSNMSNTNRFIKLIGGRERSRKNKSMKMSAGQPGSGSPWSLFEDQALVVLVHDMGPNWELISDAINSTVQFKCIFRKPKECKDRHKILMDKGAGDGADSAEDSGSSQSYPSTLPGIPKGSARQLFQHLQGPMQEDTLKSHFEKIIFIGKKHQYKRSQNENQDPKQIAATHNSHFIALSQVCPNNLNGGVLTPLDLCDSSASNQDVLPIVYQGSHASNLVMPNQGAVASTLPTSGASSSLQGSSGVVLGNNSPSPSGPLNAPHRDGRYNVPRTSLPVDDHQRMPHYNQIPSRNLQQSNMSVSGAVSGSDRGVRMLSSGNGMGIMPGMNRSMPLPRSGFQGTASSSMLNSGSMLSNNVVGMPSPVNMHTGSGQGNLMRPREALHMLRVGGSTHVCAYACHCIAID</sequence>
<dbReference type="GO" id="GO:0035267">
    <property type="term" value="C:NuA4 histone acetyltransferase complex"/>
    <property type="evidence" value="ECO:0007669"/>
    <property type="project" value="InterPro"/>
</dbReference>
<evidence type="ECO:0000256" key="5">
    <source>
        <dbReference type="ARBA" id="ARBA00023242"/>
    </source>
</evidence>
<dbReference type="SMART" id="SM00717">
    <property type="entry name" value="SANT"/>
    <property type="match status" value="2"/>
</dbReference>
<evidence type="ECO:0000313" key="11">
    <source>
        <dbReference type="EMBL" id="KAG6787380.1"/>
    </source>
</evidence>
<feature type="compositionally biased region" description="Polar residues" evidence="8">
    <location>
        <begin position="155"/>
        <end position="167"/>
    </location>
</feature>
<feature type="compositionally biased region" description="Polar residues" evidence="8">
    <location>
        <begin position="199"/>
        <end position="212"/>
    </location>
</feature>
<dbReference type="EMBL" id="JAAWWB010000003">
    <property type="protein sequence ID" value="KAG6787380.1"/>
    <property type="molecule type" value="Genomic_DNA"/>
</dbReference>
<comment type="subcellular location">
    <subcellularLocation>
        <location evidence="1">Nucleus</location>
    </subcellularLocation>
</comment>
<feature type="region of interest" description="Disordered" evidence="8">
    <location>
        <begin position="412"/>
        <end position="459"/>
    </location>
</feature>
<keyword evidence="12" id="KW-1185">Reference proteome</keyword>
<feature type="domain" description="Myb-like" evidence="9">
    <location>
        <begin position="2268"/>
        <end position="2320"/>
    </location>
</feature>
<feature type="compositionally biased region" description="Polar residues" evidence="8">
    <location>
        <begin position="1413"/>
        <end position="1425"/>
    </location>
</feature>
<feature type="domain" description="HSA" evidence="10">
    <location>
        <begin position="578"/>
        <end position="653"/>
    </location>
</feature>
<feature type="region of interest" description="Disordered" evidence="8">
    <location>
        <begin position="2323"/>
        <end position="2347"/>
    </location>
</feature>
<gene>
    <name evidence="11" type="ORF">POTOM_009019</name>
</gene>
<dbReference type="SMART" id="SM00573">
    <property type="entry name" value="HSA"/>
    <property type="match status" value="2"/>
</dbReference>
<evidence type="ECO:0000256" key="7">
    <source>
        <dbReference type="ARBA" id="ARBA00062794"/>
    </source>
</evidence>
<dbReference type="FunFam" id="1.10.10.60:FF:000578">
    <property type="entry name" value="Helicase/SANT-associated, DNA binding protein"/>
    <property type="match status" value="1"/>
</dbReference>
<evidence type="ECO:0000256" key="3">
    <source>
        <dbReference type="ARBA" id="ARBA00022853"/>
    </source>
</evidence>
<feature type="domain" description="HSA" evidence="10">
    <location>
        <begin position="1768"/>
        <end position="1843"/>
    </location>
</feature>
<dbReference type="OrthoDB" id="372624at2759"/>
<dbReference type="InterPro" id="IPR044798">
    <property type="entry name" value="EAF1A/B"/>
</dbReference>
<evidence type="ECO:0000259" key="10">
    <source>
        <dbReference type="PROSITE" id="PS51204"/>
    </source>
</evidence>
<comment type="subunit">
    <text evidence="7">Component of the NuA4 histone acetyltransferase complex. Interacts with ARP4 and SWC4, and (via HSA domain) with TAF14 and TAF14B.</text>
</comment>
<dbReference type="GO" id="GO:0005634">
    <property type="term" value="C:nucleus"/>
    <property type="evidence" value="ECO:0007669"/>
    <property type="project" value="UniProtKB-SubCell"/>
</dbReference>
<feature type="compositionally biased region" description="Polar residues" evidence="8">
    <location>
        <begin position="1607"/>
        <end position="1618"/>
    </location>
</feature>
<dbReference type="PANTHER" id="PTHR46774">
    <property type="entry name" value="CHROMATIN MODIFICATION-RELATED PROTEIN EAF1 A-RELATED"/>
    <property type="match status" value="1"/>
</dbReference>
<feature type="compositionally biased region" description="Polar residues" evidence="8">
    <location>
        <begin position="2188"/>
        <end position="2198"/>
    </location>
</feature>
<feature type="compositionally biased region" description="Polar residues" evidence="8">
    <location>
        <begin position="417"/>
        <end position="428"/>
    </location>
</feature>